<accession>A0A9P6B3Z9</accession>
<evidence type="ECO:0000313" key="1">
    <source>
        <dbReference type="EMBL" id="KAF9516977.1"/>
    </source>
</evidence>
<protein>
    <submittedName>
        <fullName evidence="1">Uncharacterized protein</fullName>
    </submittedName>
</protein>
<keyword evidence="2" id="KW-1185">Reference proteome</keyword>
<gene>
    <name evidence="1" type="ORF">BS47DRAFT_1483641</name>
</gene>
<name>A0A9P6B3Z9_9AGAM</name>
<organism evidence="1 2">
    <name type="scientific">Hydnum rufescens UP504</name>
    <dbReference type="NCBI Taxonomy" id="1448309"/>
    <lineage>
        <taxon>Eukaryota</taxon>
        <taxon>Fungi</taxon>
        <taxon>Dikarya</taxon>
        <taxon>Basidiomycota</taxon>
        <taxon>Agaricomycotina</taxon>
        <taxon>Agaricomycetes</taxon>
        <taxon>Cantharellales</taxon>
        <taxon>Hydnaceae</taxon>
        <taxon>Hydnum</taxon>
    </lineage>
</organism>
<dbReference type="AlphaFoldDB" id="A0A9P6B3Z9"/>
<sequence>MELPKGCKCACERENCESSTRNAPYSSLLRPNVQQEGNIGKHDEWLRVSPMALDTLQSRRTEERGRGRAYATRFAPQSNTPSLIYLSLKRLFPAQGSVYSDNERWAWLILNDTILQPELSKAAVKSAHSRLRIFLTWQIFAASSELLSKGLGRYFREGVIRSPRTLAEDGVRLMWTTYREGNVIKRQHEPEDRDIFARAHREGSIGLNDSVAGTIPAPRPPAIPVLHAHRDSVPIRLVPGNIAARRQVSTQRQVGGPNDHASI</sequence>
<dbReference type="Proteomes" id="UP000886523">
    <property type="component" value="Unassembled WGS sequence"/>
</dbReference>
<dbReference type="EMBL" id="MU128935">
    <property type="protein sequence ID" value="KAF9516977.1"/>
    <property type="molecule type" value="Genomic_DNA"/>
</dbReference>
<reference evidence="1" key="1">
    <citation type="journal article" date="2020" name="Nat. Commun.">
        <title>Large-scale genome sequencing of mycorrhizal fungi provides insights into the early evolution of symbiotic traits.</title>
        <authorList>
            <person name="Miyauchi S."/>
            <person name="Kiss E."/>
            <person name="Kuo A."/>
            <person name="Drula E."/>
            <person name="Kohler A."/>
            <person name="Sanchez-Garcia M."/>
            <person name="Morin E."/>
            <person name="Andreopoulos B."/>
            <person name="Barry K.W."/>
            <person name="Bonito G."/>
            <person name="Buee M."/>
            <person name="Carver A."/>
            <person name="Chen C."/>
            <person name="Cichocki N."/>
            <person name="Clum A."/>
            <person name="Culley D."/>
            <person name="Crous P.W."/>
            <person name="Fauchery L."/>
            <person name="Girlanda M."/>
            <person name="Hayes R.D."/>
            <person name="Keri Z."/>
            <person name="LaButti K."/>
            <person name="Lipzen A."/>
            <person name="Lombard V."/>
            <person name="Magnuson J."/>
            <person name="Maillard F."/>
            <person name="Murat C."/>
            <person name="Nolan M."/>
            <person name="Ohm R.A."/>
            <person name="Pangilinan J."/>
            <person name="Pereira M.F."/>
            <person name="Perotto S."/>
            <person name="Peter M."/>
            <person name="Pfister S."/>
            <person name="Riley R."/>
            <person name="Sitrit Y."/>
            <person name="Stielow J.B."/>
            <person name="Szollosi G."/>
            <person name="Zifcakova L."/>
            <person name="Stursova M."/>
            <person name="Spatafora J.W."/>
            <person name="Tedersoo L."/>
            <person name="Vaario L.M."/>
            <person name="Yamada A."/>
            <person name="Yan M."/>
            <person name="Wang P."/>
            <person name="Xu J."/>
            <person name="Bruns T."/>
            <person name="Baldrian P."/>
            <person name="Vilgalys R."/>
            <person name="Dunand C."/>
            <person name="Henrissat B."/>
            <person name="Grigoriev I.V."/>
            <person name="Hibbett D."/>
            <person name="Nagy L.G."/>
            <person name="Martin F.M."/>
        </authorList>
    </citation>
    <scope>NUCLEOTIDE SEQUENCE</scope>
    <source>
        <strain evidence="1">UP504</strain>
    </source>
</reference>
<evidence type="ECO:0000313" key="2">
    <source>
        <dbReference type="Proteomes" id="UP000886523"/>
    </source>
</evidence>
<proteinExistence type="predicted"/>
<comment type="caution">
    <text evidence="1">The sequence shown here is derived from an EMBL/GenBank/DDBJ whole genome shotgun (WGS) entry which is preliminary data.</text>
</comment>